<reference evidence="1 2" key="1">
    <citation type="journal article" date="2018" name="BMC Genomics">
        <title>Comparative genome analyses reveal sequence features reflecting distinct modes of host-adaptation between dicot and monocot powdery mildew.</title>
        <authorList>
            <person name="Wu Y."/>
            <person name="Ma X."/>
            <person name="Pan Z."/>
            <person name="Kale S.D."/>
            <person name="Song Y."/>
            <person name="King H."/>
            <person name="Zhang Q."/>
            <person name="Presley C."/>
            <person name="Deng X."/>
            <person name="Wei C.I."/>
            <person name="Xiao S."/>
        </authorList>
    </citation>
    <scope>NUCLEOTIDE SEQUENCE [LARGE SCALE GENOMIC DNA]</scope>
    <source>
        <strain evidence="1">UMSG2</strain>
    </source>
</reference>
<dbReference type="AlphaFoldDB" id="A0A420I637"/>
<evidence type="ECO:0000313" key="2">
    <source>
        <dbReference type="Proteomes" id="UP000286134"/>
    </source>
</evidence>
<protein>
    <submittedName>
        <fullName evidence="1">Uncharacterized protein</fullName>
    </submittedName>
</protein>
<keyword evidence="2" id="KW-1185">Reference proteome</keyword>
<sequence>MDQELWDDDLWNEDIQSWPAKGKRFNSRYNPLDLQKPTPKFEAEMESEDSASFKQLLII</sequence>
<name>A0A420I637_9PEZI</name>
<gene>
    <name evidence="1" type="ORF">OnM2_012007</name>
</gene>
<evidence type="ECO:0000313" key="1">
    <source>
        <dbReference type="EMBL" id="RKF65129.1"/>
    </source>
</evidence>
<accession>A0A420I637</accession>
<dbReference type="Proteomes" id="UP000286134">
    <property type="component" value="Unassembled WGS sequence"/>
</dbReference>
<comment type="caution">
    <text evidence="1">The sequence shown here is derived from an EMBL/GenBank/DDBJ whole genome shotgun (WGS) entry which is preliminary data.</text>
</comment>
<proteinExistence type="predicted"/>
<organism evidence="1 2">
    <name type="scientific">Erysiphe neolycopersici</name>
    <dbReference type="NCBI Taxonomy" id="212602"/>
    <lineage>
        <taxon>Eukaryota</taxon>
        <taxon>Fungi</taxon>
        <taxon>Dikarya</taxon>
        <taxon>Ascomycota</taxon>
        <taxon>Pezizomycotina</taxon>
        <taxon>Leotiomycetes</taxon>
        <taxon>Erysiphales</taxon>
        <taxon>Erysiphaceae</taxon>
        <taxon>Erysiphe</taxon>
    </lineage>
</organism>
<dbReference type="EMBL" id="MCFK01001261">
    <property type="protein sequence ID" value="RKF65129.1"/>
    <property type="molecule type" value="Genomic_DNA"/>
</dbReference>